<dbReference type="EMBL" id="AZBU02000007">
    <property type="protein sequence ID" value="TKR70418.1"/>
    <property type="molecule type" value="Genomic_DNA"/>
</dbReference>
<gene>
    <name evidence="1" type="ORF">L596_022450</name>
</gene>
<dbReference type="Proteomes" id="UP000298663">
    <property type="component" value="Unassembled WGS sequence"/>
</dbReference>
<name>A0A4U5MLS6_STECR</name>
<proteinExistence type="predicted"/>
<organism evidence="1 2">
    <name type="scientific">Steinernema carpocapsae</name>
    <name type="common">Entomopathogenic nematode</name>
    <dbReference type="NCBI Taxonomy" id="34508"/>
    <lineage>
        <taxon>Eukaryota</taxon>
        <taxon>Metazoa</taxon>
        <taxon>Ecdysozoa</taxon>
        <taxon>Nematoda</taxon>
        <taxon>Chromadorea</taxon>
        <taxon>Rhabditida</taxon>
        <taxon>Tylenchina</taxon>
        <taxon>Panagrolaimomorpha</taxon>
        <taxon>Strongyloidoidea</taxon>
        <taxon>Steinernematidae</taxon>
        <taxon>Steinernema</taxon>
    </lineage>
</organism>
<accession>A0A4U5MLS6</accession>
<evidence type="ECO:0000313" key="2">
    <source>
        <dbReference type="Proteomes" id="UP000298663"/>
    </source>
</evidence>
<keyword evidence="2" id="KW-1185">Reference proteome</keyword>
<reference evidence="1 2" key="1">
    <citation type="journal article" date="2015" name="Genome Biol.">
        <title>Comparative genomics of Steinernema reveals deeply conserved gene regulatory networks.</title>
        <authorList>
            <person name="Dillman A.R."/>
            <person name="Macchietto M."/>
            <person name="Porter C.F."/>
            <person name="Rogers A."/>
            <person name="Williams B."/>
            <person name="Antoshechkin I."/>
            <person name="Lee M.M."/>
            <person name="Goodwin Z."/>
            <person name="Lu X."/>
            <person name="Lewis E.E."/>
            <person name="Goodrich-Blair H."/>
            <person name="Stock S.P."/>
            <person name="Adams B.J."/>
            <person name="Sternberg P.W."/>
            <person name="Mortazavi A."/>
        </authorList>
    </citation>
    <scope>NUCLEOTIDE SEQUENCE [LARGE SCALE GENOMIC DNA]</scope>
    <source>
        <strain evidence="1 2">ALL</strain>
    </source>
</reference>
<protein>
    <submittedName>
        <fullName evidence="1">Uncharacterized protein</fullName>
    </submittedName>
</protein>
<evidence type="ECO:0000313" key="1">
    <source>
        <dbReference type="EMBL" id="TKR70418.1"/>
    </source>
</evidence>
<sequence length="102" mass="11374">MEFVVTAVNQYTEEFGNLENADQTADAAKYEEMVTKQADVYEKAEDRLLELLRLKTAASIQKSLSVTNPSNSTTQAVTNCNQFKPNQPMLPSMPLPRFSGNL</sequence>
<comment type="caution">
    <text evidence="1">The sequence shown here is derived from an EMBL/GenBank/DDBJ whole genome shotgun (WGS) entry which is preliminary data.</text>
</comment>
<dbReference type="STRING" id="34508.A0A4U5MLS6"/>
<dbReference type="AlphaFoldDB" id="A0A4U5MLS6"/>
<reference evidence="1 2" key="2">
    <citation type="journal article" date="2019" name="G3 (Bethesda)">
        <title>Hybrid Assembly of the Genome of the Entomopathogenic Nematode Steinernema carpocapsae Identifies the X-Chromosome.</title>
        <authorList>
            <person name="Serra L."/>
            <person name="Macchietto M."/>
            <person name="Macias-Munoz A."/>
            <person name="McGill C.J."/>
            <person name="Rodriguez I.M."/>
            <person name="Rodriguez B."/>
            <person name="Murad R."/>
            <person name="Mortazavi A."/>
        </authorList>
    </citation>
    <scope>NUCLEOTIDE SEQUENCE [LARGE SCALE GENOMIC DNA]</scope>
    <source>
        <strain evidence="1 2">ALL</strain>
    </source>
</reference>